<name>A0A813BZE8_9DINO</name>
<dbReference type="Proteomes" id="UP000601435">
    <property type="component" value="Unassembled WGS sequence"/>
</dbReference>
<dbReference type="AlphaFoldDB" id="A0A813BZE8"/>
<comment type="caution">
    <text evidence="1">The sequence shown here is derived from an EMBL/GenBank/DDBJ whole genome shotgun (WGS) entry which is preliminary data.</text>
</comment>
<accession>A0A813BZE8</accession>
<reference evidence="1" key="1">
    <citation type="submission" date="2021-02" db="EMBL/GenBank/DDBJ databases">
        <authorList>
            <person name="Dougan E. K."/>
            <person name="Rhodes N."/>
            <person name="Thang M."/>
            <person name="Chan C."/>
        </authorList>
    </citation>
    <scope>NUCLEOTIDE SEQUENCE</scope>
</reference>
<sequence length="255" mass="28353">MEAKVRRLCERTSTGKIQVTADVHELWLKAGQTRDNLIQLMADSDGNKEEFMRKVEIFKETLRYRDEGTDGGFYSREDMVKKVADGGLGWSANLDCSYCLLCLLSTWTISVLTNKYDDDLEEFWCDKRTSGRQGISEREGLREKTSAAGSTDSLAIAGMKGDLDSTRERQDPGKCEVEAAKPAMELIPQYMKESVAARDKLVKFIGKLDPTDAAVKKELPKLNGIIESLGKHYDELAAMQAESKIGSVSDACFGL</sequence>
<keyword evidence="2" id="KW-1185">Reference proteome</keyword>
<proteinExistence type="predicted"/>
<gene>
    <name evidence="1" type="ORF">SNEC2469_LOCUS32735</name>
</gene>
<evidence type="ECO:0000313" key="1">
    <source>
        <dbReference type="EMBL" id="CAE7935644.1"/>
    </source>
</evidence>
<dbReference type="EMBL" id="CAJNJA010083785">
    <property type="protein sequence ID" value="CAE7935644.1"/>
    <property type="molecule type" value="Genomic_DNA"/>
</dbReference>
<dbReference type="OrthoDB" id="424300at2759"/>
<protein>
    <submittedName>
        <fullName evidence="1">Uncharacterized protein</fullName>
    </submittedName>
</protein>
<organism evidence="1 2">
    <name type="scientific">Symbiodinium necroappetens</name>
    <dbReference type="NCBI Taxonomy" id="1628268"/>
    <lineage>
        <taxon>Eukaryota</taxon>
        <taxon>Sar</taxon>
        <taxon>Alveolata</taxon>
        <taxon>Dinophyceae</taxon>
        <taxon>Suessiales</taxon>
        <taxon>Symbiodiniaceae</taxon>
        <taxon>Symbiodinium</taxon>
    </lineage>
</organism>
<evidence type="ECO:0000313" key="2">
    <source>
        <dbReference type="Proteomes" id="UP000601435"/>
    </source>
</evidence>